<protein>
    <submittedName>
        <fullName evidence="1">Uncharacterized protein</fullName>
    </submittedName>
</protein>
<dbReference type="Proteomes" id="UP000069205">
    <property type="component" value="Chromosome"/>
</dbReference>
<organism evidence="1 2">
    <name type="scientific">Nitrospira moscoviensis</name>
    <dbReference type="NCBI Taxonomy" id="42253"/>
    <lineage>
        <taxon>Bacteria</taxon>
        <taxon>Pseudomonadati</taxon>
        <taxon>Nitrospirota</taxon>
        <taxon>Nitrospiria</taxon>
        <taxon>Nitrospirales</taxon>
        <taxon>Nitrospiraceae</taxon>
        <taxon>Nitrospira</taxon>
    </lineage>
</organism>
<dbReference type="KEGG" id="nmv:NITMOv2_1170"/>
<evidence type="ECO:0000313" key="2">
    <source>
        <dbReference type="Proteomes" id="UP000069205"/>
    </source>
</evidence>
<evidence type="ECO:0000313" key="1">
    <source>
        <dbReference type="EMBL" id="ALA57601.1"/>
    </source>
</evidence>
<dbReference type="EMBL" id="CP011801">
    <property type="protein sequence ID" value="ALA57601.1"/>
    <property type="molecule type" value="Genomic_DNA"/>
</dbReference>
<name>A0A0K2G9F2_NITMO</name>
<keyword evidence="2" id="KW-1185">Reference proteome</keyword>
<reference evidence="1 2" key="1">
    <citation type="journal article" date="2015" name="Proc. Natl. Acad. Sci. U.S.A.">
        <title>Expanded metabolic versatility of ubiquitous nitrite-oxidizing bacteria from the genus Nitrospira.</title>
        <authorList>
            <person name="Koch H."/>
            <person name="Lucker S."/>
            <person name="Albertsen M."/>
            <person name="Kitzinger K."/>
            <person name="Herbold C."/>
            <person name="Spieck E."/>
            <person name="Nielsen P.H."/>
            <person name="Wagner M."/>
            <person name="Daims H."/>
        </authorList>
    </citation>
    <scope>NUCLEOTIDE SEQUENCE [LARGE SCALE GENOMIC DNA]</scope>
    <source>
        <strain evidence="1 2">NSP M-1</strain>
    </source>
</reference>
<gene>
    <name evidence="1" type="ORF">NITMOv2_1170</name>
</gene>
<proteinExistence type="predicted"/>
<accession>A0A0K2G9F2</accession>
<dbReference type="AlphaFoldDB" id="A0A0K2G9F2"/>
<dbReference type="STRING" id="42253.NITMOv2_1170"/>
<dbReference type="PATRIC" id="fig|42253.5.peg.1155"/>
<sequence length="64" mass="6897">MGLSTDLEARDSPRMLPPCRVAIVLGKGGGHAYREPVHHIPVPHCPALVFLRCSLSLGRSGETH</sequence>